<reference evidence="1 2" key="1">
    <citation type="journal article" date="2022" name="bioRxiv">
        <title>Genomics of Preaxostyla Flagellates Illuminates Evolutionary Transitions and the Path Towards Mitochondrial Loss.</title>
        <authorList>
            <person name="Novak L.V.F."/>
            <person name="Treitli S.C."/>
            <person name="Pyrih J."/>
            <person name="Halakuc P."/>
            <person name="Pipaliya S.V."/>
            <person name="Vacek V."/>
            <person name="Brzon O."/>
            <person name="Soukal P."/>
            <person name="Eme L."/>
            <person name="Dacks J.B."/>
            <person name="Karnkowska A."/>
            <person name="Elias M."/>
            <person name="Hampl V."/>
        </authorList>
    </citation>
    <scope>NUCLEOTIDE SEQUENCE [LARGE SCALE GENOMIC DNA]</scope>
    <source>
        <strain evidence="1">NAU3</strain>
        <tissue evidence="1">Gut</tissue>
    </source>
</reference>
<keyword evidence="2" id="KW-1185">Reference proteome</keyword>
<organism evidence="1 2">
    <name type="scientific">Blattamonas nauphoetae</name>
    <dbReference type="NCBI Taxonomy" id="2049346"/>
    <lineage>
        <taxon>Eukaryota</taxon>
        <taxon>Metamonada</taxon>
        <taxon>Preaxostyla</taxon>
        <taxon>Oxymonadida</taxon>
        <taxon>Blattamonas</taxon>
    </lineage>
</organism>
<gene>
    <name evidence="1" type="ORF">BLNAU_9366</name>
</gene>
<sequence>MVWFAGTIVILSRQSRSMIVTLSHTDHRPRLFGTTEEPKCFFIHPNHSLVLLPLETVDDTVPASHRPSSTDLVESEKPKGMTLQSKPFSTLARCSSERLDLQRKGGKWDMNVLSCGLESWLCVMIRSEHCRLGVCGVKGGRGTDEQNNTPRQSPSSRRAVRTLWRSAASVLANLEVADRSGDFEWIRQRSFEFSAARIATIRFFIFNTAHSEHPLHTRLLRRHCLLFVFHGCRLTHCMLCLFDHRSLTNDAIEKCRAMELRSLLVDRRQSALQSAFREAFSLPEGEEKDHLEFNPTRPNIVPILILRSLRRVLRLSRCALNCRSTCPHAGSVEVAVVVG</sequence>
<protein>
    <submittedName>
        <fullName evidence="1">Uncharacterized protein</fullName>
    </submittedName>
</protein>
<evidence type="ECO:0000313" key="1">
    <source>
        <dbReference type="EMBL" id="KAK2955676.1"/>
    </source>
</evidence>
<accession>A0ABQ9XW18</accession>
<evidence type="ECO:0000313" key="2">
    <source>
        <dbReference type="Proteomes" id="UP001281761"/>
    </source>
</evidence>
<dbReference type="EMBL" id="JARBJD010000064">
    <property type="protein sequence ID" value="KAK2955676.1"/>
    <property type="molecule type" value="Genomic_DNA"/>
</dbReference>
<dbReference type="Proteomes" id="UP001281761">
    <property type="component" value="Unassembled WGS sequence"/>
</dbReference>
<comment type="caution">
    <text evidence="1">The sequence shown here is derived from an EMBL/GenBank/DDBJ whole genome shotgun (WGS) entry which is preliminary data.</text>
</comment>
<name>A0ABQ9XW18_9EUKA</name>
<proteinExistence type="predicted"/>